<dbReference type="PANTHER" id="PTHR23091:SF4">
    <property type="entry name" value="N-TERMINAL AMINO-ACID N(ALPHA)-ACETYLTRANSFERASE NATA"/>
    <property type="match status" value="1"/>
</dbReference>
<dbReference type="Pfam" id="PF00583">
    <property type="entry name" value="Acetyltransf_1"/>
    <property type="match status" value="1"/>
</dbReference>
<dbReference type="Gene3D" id="3.40.630.30">
    <property type="match status" value="1"/>
</dbReference>
<evidence type="ECO:0000256" key="1">
    <source>
        <dbReference type="ARBA" id="ARBA00022679"/>
    </source>
</evidence>
<evidence type="ECO:0000313" key="6">
    <source>
        <dbReference type="Proteomes" id="UP000002313"/>
    </source>
</evidence>
<keyword evidence="1" id="KW-0808">Transferase</keyword>
<dbReference type="AlphaFoldDB" id="E0S7G7"/>
<reference evidence="5 6" key="1">
    <citation type="journal article" date="2010" name="Nat. Commun.">
        <title>The complete sequence of the smallest known nuclear genome from the microsporidian Encephalitozoon intestinalis.</title>
        <authorList>
            <person name="Corradi N."/>
            <person name="Pombert J.-F."/>
            <person name="Farinelli L."/>
            <person name="Didier E.S."/>
            <person name="Keeling P.J."/>
        </authorList>
    </citation>
    <scope>NUCLEOTIDE SEQUENCE [LARGE SCALE GENOMIC DNA]</scope>
    <source>
        <strain evidence="5 6">ATCC 50506</strain>
    </source>
</reference>
<dbReference type="HOGENOM" id="CLU_013985_23_0_1"/>
<sequence length="167" mass="18757">MDNERKTATVTFRGMRFKDLLQVQQLNMRNSTENFLLGTFLSTLSASYATSFVAELDGKIIGYSEAAVFRERKKGHIYSICVDGPFRGCGIGRRLIGLSIDAIRTEMKEKEICEIDLYVRTSNTEAIGLYKSVGFVIREKDLSYYEGGAPAHRMSLYLGTGTESRKP</sequence>
<keyword evidence="6" id="KW-1185">Reference proteome</keyword>
<dbReference type="VEuPathDB" id="MicrosporidiaDB:Eint_060380"/>
<protein>
    <submittedName>
        <fullName evidence="5">N-terminal acyltransferase complex subunit Ard1</fullName>
    </submittedName>
</protein>
<feature type="domain" description="N-acetyltransferase" evidence="4">
    <location>
        <begin position="10"/>
        <end position="159"/>
    </location>
</feature>
<evidence type="ECO:0000256" key="3">
    <source>
        <dbReference type="ARBA" id="ARBA00025786"/>
    </source>
</evidence>
<dbReference type="SUPFAM" id="SSF55729">
    <property type="entry name" value="Acyl-CoA N-acyltransferases (Nat)"/>
    <property type="match status" value="1"/>
</dbReference>
<reference evidence="5 6" key="2">
    <citation type="journal article" date="2012" name="Proc. Natl. Acad. Sci. U.S.A.">
        <title>Gain and loss of multiple functionally related, horizontally transferred genes in the reduced genomes of two microsporidian parasites.</title>
        <authorList>
            <person name="Pombert J.-F."/>
            <person name="Selman M."/>
            <person name="Burki F."/>
            <person name="Bardell F.T."/>
            <person name="Farinelli L."/>
            <person name="Solter L.F."/>
            <person name="Whitman D.W."/>
            <person name="Weiss L.M."/>
            <person name="Corradi N."/>
            <person name="Keeling P.J."/>
        </authorList>
    </citation>
    <scope>NUCLEOTIDE SEQUENCE [LARGE SCALE GENOMIC DNA]</scope>
    <source>
        <strain evidence="5 6">ATCC 50506</strain>
    </source>
</reference>
<keyword evidence="2 5" id="KW-0012">Acyltransferase</keyword>
<dbReference type="RefSeq" id="XP_003073006.1">
    <property type="nucleotide sequence ID" value="XM_003072960.1"/>
</dbReference>
<accession>E0S7G7</accession>
<dbReference type="KEGG" id="ein:Eint_060380"/>
<gene>
    <name evidence="5" type="ORF">Eint_060380</name>
</gene>
<dbReference type="Proteomes" id="UP000002313">
    <property type="component" value="Chromosome VI"/>
</dbReference>
<proteinExistence type="inferred from homology"/>
<dbReference type="EMBL" id="CP001947">
    <property type="protein sequence ID" value="ADM11646.1"/>
    <property type="molecule type" value="Genomic_DNA"/>
</dbReference>
<comment type="similarity">
    <text evidence="3">Belongs to the acetyltransferase family. ARD1 subfamily.</text>
</comment>
<dbReference type="OrthoDB" id="25586at2759"/>
<dbReference type="InterPro" id="IPR000182">
    <property type="entry name" value="GNAT_dom"/>
</dbReference>
<dbReference type="PANTHER" id="PTHR23091">
    <property type="entry name" value="N-TERMINAL ACETYLTRANSFERASE"/>
    <property type="match status" value="1"/>
</dbReference>
<dbReference type="PROSITE" id="PS51186">
    <property type="entry name" value="GNAT"/>
    <property type="match status" value="1"/>
</dbReference>
<dbReference type="GeneID" id="9699327"/>
<evidence type="ECO:0000313" key="5">
    <source>
        <dbReference type="EMBL" id="ADM11646.1"/>
    </source>
</evidence>
<dbReference type="GO" id="GO:0031415">
    <property type="term" value="C:NatA complex"/>
    <property type="evidence" value="ECO:0007669"/>
    <property type="project" value="InterPro"/>
</dbReference>
<name>E0S7G7_ENCIT</name>
<dbReference type="InterPro" id="IPR016181">
    <property type="entry name" value="Acyl_CoA_acyltransferase"/>
</dbReference>
<evidence type="ECO:0000256" key="2">
    <source>
        <dbReference type="ARBA" id="ARBA00023315"/>
    </source>
</evidence>
<dbReference type="InterPro" id="IPR045047">
    <property type="entry name" value="Ard1-like"/>
</dbReference>
<evidence type="ECO:0000259" key="4">
    <source>
        <dbReference type="PROSITE" id="PS51186"/>
    </source>
</evidence>
<organism evidence="5 6">
    <name type="scientific">Encephalitozoon intestinalis (strain ATCC 50506)</name>
    <name type="common">Microsporidian parasite</name>
    <name type="synonym">Septata intestinalis</name>
    <dbReference type="NCBI Taxonomy" id="876142"/>
    <lineage>
        <taxon>Eukaryota</taxon>
        <taxon>Fungi</taxon>
        <taxon>Fungi incertae sedis</taxon>
        <taxon>Microsporidia</taxon>
        <taxon>Unikaryonidae</taxon>
        <taxon>Encephalitozoon</taxon>
    </lineage>
</organism>
<dbReference type="GO" id="GO:0004596">
    <property type="term" value="F:protein-N-terminal amino-acid acetyltransferase activity"/>
    <property type="evidence" value="ECO:0007669"/>
    <property type="project" value="InterPro"/>
</dbReference>
<dbReference type="CDD" id="cd04301">
    <property type="entry name" value="NAT_SF"/>
    <property type="match status" value="1"/>
</dbReference>